<evidence type="ECO:0000313" key="2">
    <source>
        <dbReference type="Proteomes" id="UP000265691"/>
    </source>
</evidence>
<organism evidence="1 2">
    <name type="scientific">Psittacicella hinzii</name>
    <dbReference type="NCBI Taxonomy" id="2028575"/>
    <lineage>
        <taxon>Bacteria</taxon>
        <taxon>Pseudomonadati</taxon>
        <taxon>Pseudomonadota</taxon>
        <taxon>Gammaproteobacteria</taxon>
        <taxon>Pasteurellales</taxon>
        <taxon>Psittacicellaceae</taxon>
        <taxon>Psittacicella</taxon>
    </lineage>
</organism>
<dbReference type="AlphaFoldDB" id="A0A3A1Y464"/>
<dbReference type="EMBL" id="NRHC01000060">
    <property type="protein sequence ID" value="RIY32355.1"/>
    <property type="molecule type" value="Genomic_DNA"/>
</dbReference>
<comment type="caution">
    <text evidence="1">The sequence shown here is derived from an EMBL/GenBank/DDBJ whole genome shotgun (WGS) entry which is preliminary data.</text>
</comment>
<evidence type="ECO:0000313" key="1">
    <source>
        <dbReference type="EMBL" id="RIY32355.1"/>
    </source>
</evidence>
<proteinExistence type="predicted"/>
<protein>
    <submittedName>
        <fullName evidence="1">Uncharacterized protein</fullName>
    </submittedName>
</protein>
<reference evidence="1 2" key="1">
    <citation type="submission" date="2017-08" db="EMBL/GenBank/DDBJ databases">
        <title>Reclassification of Bisgaard taxon 37 and 44.</title>
        <authorList>
            <person name="Christensen H."/>
        </authorList>
    </citation>
    <scope>NUCLEOTIDE SEQUENCE [LARGE SCALE GENOMIC DNA]</scope>
    <source>
        <strain evidence="1 2">B96_3</strain>
    </source>
</reference>
<gene>
    <name evidence="1" type="ORF">CKF54_05085</name>
</gene>
<accession>A0A3A1Y464</accession>
<sequence length="69" mass="8042">MDIIYFLIGKSLNKIKLRVVIYQLLACKNKIFSLKIANFIKLVLLGYLEVTFGKGNFFKLKYTHKARNS</sequence>
<name>A0A3A1Y464_9GAMM</name>
<keyword evidence="2" id="KW-1185">Reference proteome</keyword>
<dbReference type="Proteomes" id="UP000265691">
    <property type="component" value="Unassembled WGS sequence"/>
</dbReference>